<sequence length="70" mass="7665">MFHVKHRGTIGLWIQGKAPDNGAFNLPWGVSRKRLVTAMKGICRGGEIRGIINRKVVGSGSVEFYAPVDN</sequence>
<organism evidence="1 2">
    <name type="scientific">Levilactobacillus zymae</name>
    <dbReference type="NCBI Taxonomy" id="267363"/>
    <lineage>
        <taxon>Bacteria</taxon>
        <taxon>Bacillati</taxon>
        <taxon>Bacillota</taxon>
        <taxon>Bacilli</taxon>
        <taxon>Lactobacillales</taxon>
        <taxon>Lactobacillaceae</taxon>
        <taxon>Levilactobacillus</taxon>
    </lineage>
</organism>
<evidence type="ECO:0000313" key="1">
    <source>
        <dbReference type="EMBL" id="GEO72482.1"/>
    </source>
</evidence>
<dbReference type="EMBL" id="BJZK01000019">
    <property type="protein sequence ID" value="GEO72482.1"/>
    <property type="molecule type" value="Genomic_DNA"/>
</dbReference>
<reference evidence="1 2" key="1">
    <citation type="submission" date="2019-07" db="EMBL/GenBank/DDBJ databases">
        <title>Whole genome shotgun sequence of Lactobacillus zymae NBRC 107157.</title>
        <authorList>
            <person name="Hosoyama A."/>
            <person name="Uohara A."/>
            <person name="Ohji S."/>
            <person name="Ichikawa N."/>
        </authorList>
    </citation>
    <scope>NUCLEOTIDE SEQUENCE [LARGE SCALE GENOMIC DNA]</scope>
    <source>
        <strain evidence="1 2">NBRC 107157</strain>
    </source>
</reference>
<protein>
    <submittedName>
        <fullName evidence="1">Uncharacterized protein</fullName>
    </submittedName>
</protein>
<accession>A0ABQ0WYH9</accession>
<keyword evidence="2" id="KW-1185">Reference proteome</keyword>
<gene>
    <name evidence="1" type="ORF">LZY01_16500</name>
</gene>
<dbReference type="Proteomes" id="UP000321794">
    <property type="component" value="Unassembled WGS sequence"/>
</dbReference>
<evidence type="ECO:0000313" key="2">
    <source>
        <dbReference type="Proteomes" id="UP000321794"/>
    </source>
</evidence>
<proteinExistence type="predicted"/>
<comment type="caution">
    <text evidence="1">The sequence shown here is derived from an EMBL/GenBank/DDBJ whole genome shotgun (WGS) entry which is preliminary data.</text>
</comment>
<name>A0ABQ0WYH9_9LACO</name>